<dbReference type="PROSITE" id="PS50234">
    <property type="entry name" value="VWFA"/>
    <property type="match status" value="1"/>
</dbReference>
<evidence type="ECO:0000256" key="1">
    <source>
        <dbReference type="SAM" id="MobiDB-lite"/>
    </source>
</evidence>
<keyword evidence="4" id="KW-0808">Transferase</keyword>
<evidence type="ECO:0000259" key="3">
    <source>
        <dbReference type="PROSITE" id="PS50234"/>
    </source>
</evidence>
<dbReference type="Proteomes" id="UP000000442">
    <property type="component" value="Chromosome"/>
</dbReference>
<dbReference type="SUPFAM" id="SSF53300">
    <property type="entry name" value="vWA-like"/>
    <property type="match status" value="1"/>
</dbReference>
<dbReference type="PANTHER" id="PTHR47763:SF4">
    <property type="entry name" value="ALPHA-PROTEIN KINASE VWKA"/>
    <property type="match status" value="1"/>
</dbReference>
<dbReference type="eggNOG" id="COG2304">
    <property type="taxonomic scope" value="Bacteria"/>
</dbReference>
<dbReference type="InterPro" id="IPR052969">
    <property type="entry name" value="Thr-specific_kinase-like"/>
</dbReference>
<name>C0QJU2_DESAH</name>
<dbReference type="InterPro" id="IPR002035">
    <property type="entry name" value="VWF_A"/>
</dbReference>
<keyword evidence="4" id="KW-0723">Serine/threonine-protein kinase</keyword>
<evidence type="ECO:0000313" key="4">
    <source>
        <dbReference type="EMBL" id="ACN13945.1"/>
    </source>
</evidence>
<dbReference type="HOGENOM" id="CLU_404175_0_0_7"/>
<sequence>MLKKCFLLLLISCLAIPVSAAERRKPVSIEGKNVLPLRVLARPRSHIYNSKDLNGGTVKENVPAFQPYYVYTRPSAEDIELQDGWYEVGSDNRGNALGWMQAKDVFEWKQTMCLAYTHPEGRKPVLMFARRGPLADLVQKDTDTRLAEVDKLYHALNTKQIPENFPIRSVEPKQAVDIASQFYLLPILSFEELEIDGREGRLLQIAAATAGGPDARQSTDISQNKDYLDEANQDVAGVGAEVFKAMKMDVVFVSDTTVSMRPYIQATLDVIRQVAQDLGSDPATAQSLRFGVWGYRDPVDKIPGIGYTTFNYTPALLPANDFVQALSKVDVTQVDSDDYAEDVFSGINDAISQTAWTQGAIRIIVLLGDAPGHEPGHKYNASGQSAQTLRAISDDASIYLYAMHVKAPRAKKYHESAEMQFMKLSANPGMQGGNAYFSMSSENIEGFKRIASDITYALTTMLRTVKQGDIGKSFSNADGPGSSPGGAQGEAAAPSEEAMLSQPSASMASATATTGTTGETAPETGTRVLPVAEESVAQEPSAQDLAFQMVKAAMVEWVGKQSGAQAPRDIVAWATDKDLVVPNIQAMEVRLLINKRQLDSLNTILKEVMAAGRRGQIGGEDFFSALQATSAAASRDPNLIKNAKTMADTGLIPEFLSGLPYKSRLMSMNNDLWMSWSVDEQDEFLNELESKIQAYQSIHDRPEGWVALSPEDDPDEHVYPVSLELLP</sequence>
<keyword evidence="2" id="KW-0732">Signal</keyword>
<keyword evidence="5" id="KW-1185">Reference proteome</keyword>
<dbReference type="InterPro" id="IPR036465">
    <property type="entry name" value="vWFA_dom_sf"/>
</dbReference>
<feature type="compositionally biased region" description="Low complexity" evidence="1">
    <location>
        <begin position="503"/>
        <end position="523"/>
    </location>
</feature>
<feature type="domain" description="VWFA" evidence="3">
    <location>
        <begin position="249"/>
        <end position="454"/>
    </location>
</feature>
<feature type="chain" id="PRO_5002902218" evidence="2">
    <location>
        <begin position="21"/>
        <end position="727"/>
    </location>
</feature>
<evidence type="ECO:0000256" key="2">
    <source>
        <dbReference type="SAM" id="SignalP"/>
    </source>
</evidence>
<proteinExistence type="predicted"/>
<feature type="signal peptide" evidence="2">
    <location>
        <begin position="1"/>
        <end position="20"/>
    </location>
</feature>
<keyword evidence="4" id="KW-0418">Kinase</keyword>
<gene>
    <name evidence="4" type="ordered locus">HRM2_08320</name>
</gene>
<reference evidence="4 5" key="1">
    <citation type="journal article" date="2009" name="Environ. Microbiol.">
        <title>Genome sequence of Desulfobacterium autotrophicum HRM2, a marine sulfate reducer oxidizing organic carbon completely to carbon dioxide.</title>
        <authorList>
            <person name="Strittmatter A.W."/>
            <person name="Liesegang H."/>
            <person name="Rabus R."/>
            <person name="Decker I."/>
            <person name="Amann J."/>
            <person name="Andres S."/>
            <person name="Henne A."/>
            <person name="Fricke W.F."/>
            <person name="Martinez-Arias R."/>
            <person name="Bartels D."/>
            <person name="Goesmann A."/>
            <person name="Krause L."/>
            <person name="Puehler A."/>
            <person name="Klenk H.P."/>
            <person name="Richter M."/>
            <person name="Schuler M."/>
            <person name="Gloeckner F.O."/>
            <person name="Meyerdierks A."/>
            <person name="Gottschalk G."/>
            <person name="Amann R."/>
        </authorList>
    </citation>
    <scope>NUCLEOTIDE SEQUENCE [LARGE SCALE GENOMIC DNA]</scope>
    <source>
        <strain evidence="5">ATCC 43914 / DSM 3382 / HRM2</strain>
    </source>
</reference>
<accession>C0QJU2</accession>
<dbReference type="KEGG" id="dat:HRM2_08320"/>
<feature type="region of interest" description="Disordered" evidence="1">
    <location>
        <begin position="472"/>
        <end position="523"/>
    </location>
</feature>
<dbReference type="Gene3D" id="3.40.50.410">
    <property type="entry name" value="von Willebrand factor, type A domain"/>
    <property type="match status" value="1"/>
</dbReference>
<dbReference type="AlphaFoldDB" id="C0QJU2"/>
<dbReference type="PANTHER" id="PTHR47763">
    <property type="entry name" value="ALPHA-PROTEIN KINASE VWKA"/>
    <property type="match status" value="1"/>
</dbReference>
<organism evidence="4 5">
    <name type="scientific">Desulforapulum autotrophicum (strain ATCC 43914 / DSM 3382 / VKM B-1955 / HRM2)</name>
    <name type="common">Desulfobacterium autotrophicum</name>
    <dbReference type="NCBI Taxonomy" id="177437"/>
    <lineage>
        <taxon>Bacteria</taxon>
        <taxon>Pseudomonadati</taxon>
        <taxon>Thermodesulfobacteriota</taxon>
        <taxon>Desulfobacteria</taxon>
        <taxon>Desulfobacterales</taxon>
        <taxon>Desulfobacteraceae</taxon>
        <taxon>Desulforapulum</taxon>
    </lineage>
</organism>
<dbReference type="STRING" id="177437.HRM2_08320"/>
<evidence type="ECO:0000313" key="5">
    <source>
        <dbReference type="Proteomes" id="UP000000442"/>
    </source>
</evidence>
<dbReference type="RefSeq" id="WP_012663185.1">
    <property type="nucleotide sequence ID" value="NC_012108.1"/>
</dbReference>
<dbReference type="EMBL" id="CP001087">
    <property type="protein sequence ID" value="ACN13945.1"/>
    <property type="molecule type" value="Genomic_DNA"/>
</dbReference>
<dbReference type="GO" id="GO:0004674">
    <property type="term" value="F:protein serine/threonine kinase activity"/>
    <property type="evidence" value="ECO:0007669"/>
    <property type="project" value="UniProtKB-KW"/>
</dbReference>
<protein>
    <submittedName>
        <fullName evidence="4">Predicted serine/threonine protein kinase PpkA</fullName>
    </submittedName>
</protein>